<dbReference type="EC" id="1.6.5.11" evidence="7"/>
<evidence type="ECO:0000256" key="3">
    <source>
        <dbReference type="ARBA" id="ARBA00022737"/>
    </source>
</evidence>
<keyword evidence="5" id="KW-0411">Iron-sulfur</keyword>
<name>A0A128ECI1_9BACT</name>
<dbReference type="InterPro" id="IPR010226">
    <property type="entry name" value="NADH_quinone_OxRdtase_chainI"/>
</dbReference>
<reference evidence="7 8" key="1">
    <citation type="submission" date="2016-02" db="EMBL/GenBank/DDBJ databases">
        <authorList>
            <consortium name="Pathogen Informatics"/>
        </authorList>
    </citation>
    <scope>NUCLEOTIDE SEQUENCE [LARGE SCALE GENOMIC DNA]</scope>
    <source>
        <strain evidence="7 8">RC20</strain>
    </source>
</reference>
<dbReference type="InterPro" id="IPR017900">
    <property type="entry name" value="4Fe4S_Fe_S_CS"/>
</dbReference>
<organism evidence="7 8">
    <name type="scientific">Campylobacter geochelonis</name>
    <dbReference type="NCBI Taxonomy" id="1780362"/>
    <lineage>
        <taxon>Bacteria</taxon>
        <taxon>Pseudomonadati</taxon>
        <taxon>Campylobacterota</taxon>
        <taxon>Epsilonproteobacteria</taxon>
        <taxon>Campylobacterales</taxon>
        <taxon>Campylobacteraceae</taxon>
        <taxon>Campylobacter</taxon>
    </lineage>
</organism>
<proteinExistence type="predicted"/>
<dbReference type="OrthoDB" id="9803192at2"/>
<keyword evidence="7" id="KW-0456">Lyase</keyword>
<feature type="domain" description="4Fe-4S ferredoxin-type" evidence="6">
    <location>
        <begin position="31"/>
        <end position="60"/>
    </location>
</feature>
<dbReference type="EMBL" id="FIZP01000001">
    <property type="protein sequence ID" value="CZE46649.1"/>
    <property type="molecule type" value="Genomic_DNA"/>
</dbReference>
<keyword evidence="7" id="KW-0560">Oxidoreductase</keyword>
<dbReference type="Pfam" id="PF12838">
    <property type="entry name" value="Fer4_7"/>
    <property type="match status" value="1"/>
</dbReference>
<dbReference type="PANTHER" id="PTHR10849:SF35">
    <property type="entry name" value="FORMATE HYDROGENLYASE SUBUNIT 6-RELATED"/>
    <property type="match status" value="1"/>
</dbReference>
<keyword evidence="1" id="KW-0004">4Fe-4S</keyword>
<keyword evidence="8" id="KW-1185">Reference proteome</keyword>
<feature type="domain" description="4Fe-4S ferredoxin-type" evidence="6">
    <location>
        <begin position="66"/>
        <end position="95"/>
    </location>
</feature>
<keyword evidence="3" id="KW-0677">Repeat</keyword>
<dbReference type="GO" id="GO:0003954">
    <property type="term" value="F:NADH dehydrogenase activity"/>
    <property type="evidence" value="ECO:0007669"/>
    <property type="project" value="TreeGrafter"/>
</dbReference>
<keyword evidence="2" id="KW-0479">Metal-binding</keyword>
<protein>
    <submittedName>
        <fullName evidence="7">Formate hydrogenlyase complex iron-sulfur subunit</fullName>
        <ecNumber evidence="7">1.6.5.11</ecNumber>
    </submittedName>
</protein>
<dbReference type="RefSeq" id="WP_075493010.1">
    <property type="nucleotide sequence ID" value="NZ_CP053844.1"/>
</dbReference>
<evidence type="ECO:0000313" key="8">
    <source>
        <dbReference type="Proteomes" id="UP000069632"/>
    </source>
</evidence>
<dbReference type="GO" id="GO:0046872">
    <property type="term" value="F:metal ion binding"/>
    <property type="evidence" value="ECO:0007669"/>
    <property type="project" value="UniProtKB-KW"/>
</dbReference>
<dbReference type="PROSITE" id="PS51379">
    <property type="entry name" value="4FE4S_FER_2"/>
    <property type="match status" value="2"/>
</dbReference>
<dbReference type="GO" id="GO:0009060">
    <property type="term" value="P:aerobic respiration"/>
    <property type="evidence" value="ECO:0007669"/>
    <property type="project" value="TreeGrafter"/>
</dbReference>
<dbReference type="Proteomes" id="UP000069632">
    <property type="component" value="Unassembled WGS sequence"/>
</dbReference>
<evidence type="ECO:0000256" key="4">
    <source>
        <dbReference type="ARBA" id="ARBA00023004"/>
    </source>
</evidence>
<evidence type="ECO:0000256" key="1">
    <source>
        <dbReference type="ARBA" id="ARBA00022485"/>
    </source>
</evidence>
<dbReference type="NCBIfam" id="NF009053">
    <property type="entry name" value="PRK12387.1"/>
    <property type="match status" value="1"/>
</dbReference>
<dbReference type="Gene3D" id="3.30.70.3270">
    <property type="match status" value="1"/>
</dbReference>
<dbReference type="GO" id="GO:0016020">
    <property type="term" value="C:membrane"/>
    <property type="evidence" value="ECO:0007669"/>
    <property type="project" value="InterPro"/>
</dbReference>
<dbReference type="AlphaFoldDB" id="A0A128ECI1"/>
<dbReference type="PANTHER" id="PTHR10849">
    <property type="entry name" value="NADH DEHYDROGENASE UBIQUINONE IRON-SULFUR PROTEIN 8, MITOCHONDRIAL"/>
    <property type="match status" value="1"/>
</dbReference>
<dbReference type="PROSITE" id="PS00198">
    <property type="entry name" value="4FE4S_FER_1"/>
    <property type="match status" value="2"/>
</dbReference>
<evidence type="ECO:0000256" key="5">
    <source>
        <dbReference type="ARBA" id="ARBA00023014"/>
    </source>
</evidence>
<evidence type="ECO:0000259" key="6">
    <source>
        <dbReference type="PROSITE" id="PS51379"/>
    </source>
</evidence>
<accession>A0A128ECI1</accession>
<dbReference type="GO" id="GO:0016829">
    <property type="term" value="F:lyase activity"/>
    <property type="evidence" value="ECO:0007669"/>
    <property type="project" value="UniProtKB-KW"/>
</dbReference>
<evidence type="ECO:0000313" key="7">
    <source>
        <dbReference type="EMBL" id="CZE46649.1"/>
    </source>
</evidence>
<evidence type="ECO:0000256" key="2">
    <source>
        <dbReference type="ARBA" id="ARBA00022723"/>
    </source>
</evidence>
<dbReference type="SUPFAM" id="SSF54862">
    <property type="entry name" value="4Fe-4S ferredoxins"/>
    <property type="match status" value="1"/>
</dbReference>
<gene>
    <name evidence="7" type="primary">nqo9</name>
    <name evidence="7" type="ORF">ERS672216_00485</name>
</gene>
<sequence length="179" mass="20777">MMKLIDITEKYGRTTYKYPFEPYLVNENFRGKPSYIFNRCIGCAACGIACPSNAITVLLNDKQDKLIWQFDCGRCIFCGRCDEVCPTGAIHLSNEFELAIKFDKSALIQRGELEVVRCKCCDKPFTTHRLIEYSKERLSKANIPEKRIKEADEYLYICQKCKQDMSVDKLTKKEEVKIR</sequence>
<dbReference type="InterPro" id="IPR017896">
    <property type="entry name" value="4Fe4S_Fe-S-bd"/>
</dbReference>
<keyword evidence="4" id="KW-0408">Iron</keyword>
<dbReference type="GO" id="GO:0051539">
    <property type="term" value="F:4 iron, 4 sulfur cluster binding"/>
    <property type="evidence" value="ECO:0007669"/>
    <property type="project" value="UniProtKB-KW"/>
</dbReference>